<keyword evidence="2" id="KW-1185">Reference proteome</keyword>
<name>A0AAV8V7F5_9CUCU</name>
<accession>A0AAV8V7F5</accession>
<evidence type="ECO:0000313" key="1">
    <source>
        <dbReference type="EMBL" id="KAJ8910135.1"/>
    </source>
</evidence>
<protein>
    <submittedName>
        <fullName evidence="1">Uncharacterized protein</fullName>
    </submittedName>
</protein>
<dbReference type="AlphaFoldDB" id="A0AAV8V7F5"/>
<comment type="caution">
    <text evidence="1">The sequence shown here is derived from an EMBL/GenBank/DDBJ whole genome shotgun (WGS) entry which is preliminary data.</text>
</comment>
<sequence>MLIAHAMLSETRCGARDHRGTLKHGYTAVAVNLEILEKWRHAIPRDDKVLSEQHFVYELHFSR</sequence>
<proteinExistence type="predicted"/>
<gene>
    <name evidence="1" type="ORF">NQ315_016104</name>
</gene>
<reference evidence="1 2" key="1">
    <citation type="journal article" date="2023" name="Insect Mol. Biol.">
        <title>Genome sequencing provides insights into the evolution of gene families encoding plant cell wall-degrading enzymes in longhorned beetles.</title>
        <authorList>
            <person name="Shin N.R."/>
            <person name="Okamura Y."/>
            <person name="Kirsch R."/>
            <person name="Pauchet Y."/>
        </authorList>
    </citation>
    <scope>NUCLEOTIDE SEQUENCE [LARGE SCALE GENOMIC DNA]</scope>
    <source>
        <strain evidence="1">EAD_L_NR</strain>
    </source>
</reference>
<evidence type="ECO:0000313" key="2">
    <source>
        <dbReference type="Proteomes" id="UP001159042"/>
    </source>
</evidence>
<dbReference type="EMBL" id="JANEYG010000349">
    <property type="protein sequence ID" value="KAJ8910135.1"/>
    <property type="molecule type" value="Genomic_DNA"/>
</dbReference>
<dbReference type="Proteomes" id="UP001159042">
    <property type="component" value="Unassembled WGS sequence"/>
</dbReference>
<organism evidence="1 2">
    <name type="scientific">Exocentrus adspersus</name>
    <dbReference type="NCBI Taxonomy" id="1586481"/>
    <lineage>
        <taxon>Eukaryota</taxon>
        <taxon>Metazoa</taxon>
        <taxon>Ecdysozoa</taxon>
        <taxon>Arthropoda</taxon>
        <taxon>Hexapoda</taxon>
        <taxon>Insecta</taxon>
        <taxon>Pterygota</taxon>
        <taxon>Neoptera</taxon>
        <taxon>Endopterygota</taxon>
        <taxon>Coleoptera</taxon>
        <taxon>Polyphaga</taxon>
        <taxon>Cucujiformia</taxon>
        <taxon>Chrysomeloidea</taxon>
        <taxon>Cerambycidae</taxon>
        <taxon>Lamiinae</taxon>
        <taxon>Acanthocinini</taxon>
        <taxon>Exocentrus</taxon>
    </lineage>
</organism>